<dbReference type="AlphaFoldDB" id="A0A2R6NGR5"/>
<sequence>MANSDPDGMWASSPASRSSMIFGSSGNLMHSTPLTPLPPLGPPHMLAPSAFEGASSPDGAADMYKNPYQRYKRGENERGVWRIQINSIE</sequence>
<accession>A0A2R6NGR5</accession>
<organism evidence="2 3">
    <name type="scientific">Hermanssonia centrifuga</name>
    <dbReference type="NCBI Taxonomy" id="98765"/>
    <lineage>
        <taxon>Eukaryota</taxon>
        <taxon>Fungi</taxon>
        <taxon>Dikarya</taxon>
        <taxon>Basidiomycota</taxon>
        <taxon>Agaricomycotina</taxon>
        <taxon>Agaricomycetes</taxon>
        <taxon>Polyporales</taxon>
        <taxon>Meruliaceae</taxon>
        <taxon>Hermanssonia</taxon>
    </lineage>
</organism>
<reference evidence="2 3" key="1">
    <citation type="submission" date="2018-02" db="EMBL/GenBank/DDBJ databases">
        <title>Genome sequence of the basidiomycete white-rot fungus Phlebia centrifuga.</title>
        <authorList>
            <person name="Granchi Z."/>
            <person name="Peng M."/>
            <person name="de Vries R.P."/>
            <person name="Hilden K."/>
            <person name="Makela M.R."/>
            <person name="Grigoriev I."/>
            <person name="Riley R."/>
        </authorList>
    </citation>
    <scope>NUCLEOTIDE SEQUENCE [LARGE SCALE GENOMIC DNA]</scope>
    <source>
        <strain evidence="2 3">FBCC195</strain>
    </source>
</reference>
<evidence type="ECO:0000313" key="2">
    <source>
        <dbReference type="EMBL" id="PSR71519.1"/>
    </source>
</evidence>
<proteinExistence type="predicted"/>
<dbReference type="Proteomes" id="UP000186601">
    <property type="component" value="Unassembled WGS sequence"/>
</dbReference>
<protein>
    <submittedName>
        <fullName evidence="2">Uncharacterized protein</fullName>
    </submittedName>
</protein>
<gene>
    <name evidence="2" type="ORF">PHLCEN_2v12602</name>
</gene>
<name>A0A2R6NGR5_9APHY</name>
<evidence type="ECO:0000313" key="3">
    <source>
        <dbReference type="Proteomes" id="UP000186601"/>
    </source>
</evidence>
<feature type="region of interest" description="Disordered" evidence="1">
    <location>
        <begin position="21"/>
        <end position="62"/>
    </location>
</feature>
<evidence type="ECO:0000256" key="1">
    <source>
        <dbReference type="SAM" id="MobiDB-lite"/>
    </source>
</evidence>
<comment type="caution">
    <text evidence="2">The sequence shown here is derived from an EMBL/GenBank/DDBJ whole genome shotgun (WGS) entry which is preliminary data.</text>
</comment>
<keyword evidence="3" id="KW-1185">Reference proteome</keyword>
<dbReference type="EMBL" id="MLYV02001273">
    <property type="protein sequence ID" value="PSR71519.1"/>
    <property type="molecule type" value="Genomic_DNA"/>
</dbReference>